<dbReference type="Pfam" id="PF03704">
    <property type="entry name" value="BTAD"/>
    <property type="match status" value="1"/>
</dbReference>
<dbReference type="SUPFAM" id="SSF52540">
    <property type="entry name" value="P-loop containing nucleoside triphosphate hydrolases"/>
    <property type="match status" value="1"/>
</dbReference>
<feature type="domain" description="Bacterial transcriptional activator" evidence="1">
    <location>
        <begin position="996"/>
        <end position="1143"/>
    </location>
</feature>
<dbReference type="InterPro" id="IPR005158">
    <property type="entry name" value="BTAD"/>
</dbReference>
<dbReference type="GO" id="GO:0003677">
    <property type="term" value="F:DNA binding"/>
    <property type="evidence" value="ECO:0007669"/>
    <property type="project" value="InterPro"/>
</dbReference>
<dbReference type="SUPFAM" id="SSF48452">
    <property type="entry name" value="TPR-like"/>
    <property type="match status" value="2"/>
</dbReference>
<dbReference type="InterPro" id="IPR059106">
    <property type="entry name" value="WHD_MalT"/>
</dbReference>
<dbReference type="SUPFAM" id="SSF46894">
    <property type="entry name" value="C-terminal effector domain of the bipartite response regulators"/>
    <property type="match status" value="1"/>
</dbReference>
<accession>A0A419F5R1</accession>
<gene>
    <name evidence="2" type="ORF">C4532_04110</name>
</gene>
<name>A0A419F5R1_9BACT</name>
<dbReference type="Gene3D" id="3.40.50.300">
    <property type="entry name" value="P-loop containing nucleotide triphosphate hydrolases"/>
    <property type="match status" value="1"/>
</dbReference>
<dbReference type="EMBL" id="QZKI01000025">
    <property type="protein sequence ID" value="RJP73716.1"/>
    <property type="molecule type" value="Genomic_DNA"/>
</dbReference>
<evidence type="ECO:0000313" key="2">
    <source>
        <dbReference type="EMBL" id="RJP73716.1"/>
    </source>
</evidence>
<comment type="caution">
    <text evidence="2">The sequence shown here is derived from an EMBL/GenBank/DDBJ whole genome shotgun (WGS) entry which is preliminary data.</text>
</comment>
<dbReference type="InterPro" id="IPR051677">
    <property type="entry name" value="AfsR-DnrI-RedD_regulator"/>
</dbReference>
<proteinExistence type="predicted"/>
<dbReference type="Proteomes" id="UP000285961">
    <property type="component" value="Unassembled WGS sequence"/>
</dbReference>
<dbReference type="PANTHER" id="PTHR35807">
    <property type="entry name" value="TRANSCRIPTIONAL REGULATOR REDD-RELATED"/>
    <property type="match status" value="1"/>
</dbReference>
<dbReference type="SMART" id="SM01043">
    <property type="entry name" value="BTAD"/>
    <property type="match status" value="1"/>
</dbReference>
<dbReference type="InterPro" id="IPR016032">
    <property type="entry name" value="Sig_transdc_resp-reg_C-effctor"/>
</dbReference>
<evidence type="ECO:0000259" key="1">
    <source>
        <dbReference type="SMART" id="SM01043"/>
    </source>
</evidence>
<dbReference type="Gene3D" id="1.10.10.10">
    <property type="entry name" value="Winged helix-like DNA-binding domain superfamily/Winged helix DNA-binding domain"/>
    <property type="match status" value="1"/>
</dbReference>
<organism evidence="2 3">
    <name type="scientific">Candidatus Abyssobacteria bacterium SURF_17</name>
    <dbReference type="NCBI Taxonomy" id="2093361"/>
    <lineage>
        <taxon>Bacteria</taxon>
        <taxon>Pseudomonadati</taxon>
        <taxon>Candidatus Hydrogenedentota</taxon>
        <taxon>Candidatus Abyssobacteria</taxon>
    </lineage>
</organism>
<reference evidence="2 3" key="1">
    <citation type="journal article" date="2017" name="ISME J.">
        <title>Energy and carbon metabolisms in a deep terrestrial subsurface fluid microbial community.</title>
        <authorList>
            <person name="Momper L."/>
            <person name="Jungbluth S.P."/>
            <person name="Lee M.D."/>
            <person name="Amend J.P."/>
        </authorList>
    </citation>
    <scope>NUCLEOTIDE SEQUENCE [LARGE SCALE GENOMIC DNA]</scope>
    <source>
        <strain evidence="2">SURF_17</strain>
    </source>
</reference>
<evidence type="ECO:0000313" key="3">
    <source>
        <dbReference type="Proteomes" id="UP000285961"/>
    </source>
</evidence>
<dbReference type="InterPro" id="IPR036388">
    <property type="entry name" value="WH-like_DNA-bd_sf"/>
</dbReference>
<dbReference type="Gene3D" id="1.25.40.10">
    <property type="entry name" value="Tetratricopeptide repeat domain"/>
    <property type="match status" value="2"/>
</dbReference>
<dbReference type="AlphaFoldDB" id="A0A419F5R1"/>
<dbReference type="PANTHER" id="PTHR35807:SF2">
    <property type="entry name" value="TRANSCRIPTIONAL ACTIVATOR DOMAIN"/>
    <property type="match status" value="1"/>
</dbReference>
<dbReference type="Pfam" id="PF25873">
    <property type="entry name" value="WHD_MalT"/>
    <property type="match status" value="1"/>
</dbReference>
<dbReference type="InterPro" id="IPR011990">
    <property type="entry name" value="TPR-like_helical_dom_sf"/>
</dbReference>
<dbReference type="GO" id="GO:0006355">
    <property type="term" value="P:regulation of DNA-templated transcription"/>
    <property type="evidence" value="ECO:0007669"/>
    <property type="project" value="InterPro"/>
</dbReference>
<protein>
    <recommendedName>
        <fullName evidence="1">Bacterial transcriptional activator domain-containing protein</fullName>
    </recommendedName>
</protein>
<sequence length="1148" mass="129771">MLSPAKKENILLRSDTDLTRGYPWSNLLAVHILGSKLSPPKPLRGAIERRRLIEVIEEADEANLVLLVAPAGYGKTTAAQQILDRQQSGVKAWYHLDASDTNLERFMTYLIEALRGVLPKFTRDLAGININQLTEDVCFAVERYRGPQAYLVLDNWECVDHISDIASIPPLLVRSGQGKISVVIASRVSPSFKFRREQARGNILLLDSTQLAFSLSECQEVLRLRLGRDIEDEAVVRFWKETSGWCVSAGLLPTKPPQSGLPDLAHGKLSPKHIGVLCDHFMEEVYETLSPDLAGFLCETSLFEVITVERCAAVISAPEKVEGFLDELGRSAVPHIVLERQSGYRLHALVRQIFRSHLEETTEPERFAALCRTTANRYLTEGLTFEAISLFMELGEYERALDLMDTRWTEVYGQHGWTQVKTWLEAFPADYHNRTAFIKTYSNVLNVSGDNKGAIAFLRDKLSPDRFADDPESFGSLWANYWWSRINTEWGPHYDSVKKDHDALTAVARGFSPTMLGIFQNTLGMAAHLELHLEEAIAHVRKAAELIEEPYPRLRIVADQNLALYLHLRGESVDALNLLNQARDDCRRLSLQSQISKLHMLEASIHLDMGYYREALSDIHHCITAMREFGTYSLQLDAYVDRFRGLALWYLGDRTEGLRLLKSARETARQFSVLTGMEVELLDEYYSLLSDNPISAVGDQEIPARVQRSVCHLIFLALEATKSYRGQDLAGLKQRATAICDVAMRCEMPQWVATGSFFLAMSLTGREERKRQADLLETGLSHLRRAGWRSYPMANDEITAFVLAKATSFGIDSALIEVLLSGGSEIDLTPAFRSELKDTNLPEEARIRLWEAASRLAVRGLVVPFKEAAGNMPPEKLPAMDKYREFLSQCGLPPLRIEMLGGFSVTAGGRTVQFNRSASRLLFQNLLVVYPRKMHEEELIESVWPETDPNKGRASLRTAIKDLRKALDPYAVQRGPSYIVYVDRHYGLELPAKSRVDHLDFASLIGECLRKQTTTTIAVKDRIAGLRRALEIYRGPLLPMLPYESFVIERREEYQVLYQKGTMLLAQLLIADKSLEDATAAVEKAMVYDRLWTDGVRLLLQIHSAQGEILKAMRVYRNYEKRLQDELGLPADADIRDYFNEIVKTPVS</sequence>
<dbReference type="InterPro" id="IPR027417">
    <property type="entry name" value="P-loop_NTPase"/>
</dbReference>